<feature type="region of interest" description="Disordered" evidence="1">
    <location>
        <begin position="133"/>
        <end position="152"/>
    </location>
</feature>
<organism evidence="3">
    <name type="scientific">Vitrella brassicaformis</name>
    <dbReference type="NCBI Taxonomy" id="1169539"/>
    <lineage>
        <taxon>Eukaryota</taxon>
        <taxon>Sar</taxon>
        <taxon>Alveolata</taxon>
        <taxon>Colpodellida</taxon>
        <taxon>Vitrellaceae</taxon>
        <taxon>Vitrella</taxon>
    </lineage>
</organism>
<feature type="chain" id="PRO_5030506708" description="Secreted protein" evidence="2">
    <location>
        <begin position="21"/>
        <end position="152"/>
    </location>
</feature>
<gene>
    <name evidence="3" type="ORF">VBRA1451_LOCUS17090</name>
</gene>
<evidence type="ECO:0000313" key="3">
    <source>
        <dbReference type="EMBL" id="CAD9062020.1"/>
    </source>
</evidence>
<dbReference type="EMBL" id="HBGB01029224">
    <property type="protein sequence ID" value="CAD9062020.1"/>
    <property type="molecule type" value="Transcribed_RNA"/>
</dbReference>
<evidence type="ECO:0000256" key="1">
    <source>
        <dbReference type="SAM" id="MobiDB-lite"/>
    </source>
</evidence>
<feature type="region of interest" description="Disordered" evidence="1">
    <location>
        <begin position="55"/>
        <end position="76"/>
    </location>
</feature>
<feature type="compositionally biased region" description="Basic and acidic residues" evidence="1">
    <location>
        <begin position="140"/>
        <end position="152"/>
    </location>
</feature>
<protein>
    <recommendedName>
        <fullName evidence="4">Secreted protein</fullName>
    </recommendedName>
</protein>
<feature type="signal peptide" evidence="2">
    <location>
        <begin position="1"/>
        <end position="20"/>
    </location>
</feature>
<proteinExistence type="predicted"/>
<feature type="compositionally biased region" description="Polar residues" evidence="1">
    <location>
        <begin position="55"/>
        <end position="64"/>
    </location>
</feature>
<keyword evidence="2" id="KW-0732">Signal</keyword>
<evidence type="ECO:0000256" key="2">
    <source>
        <dbReference type="SAM" id="SignalP"/>
    </source>
</evidence>
<name>A0A7S1P4W2_9ALVE</name>
<sequence>MGGWMERLVVGITPWLWALAAAVAAGVAAVAARCCWCWCCSLSLALSLVDRQTAGRQTNGQIDRQTGRQGGRPSTSKHVAMDYRMVWMDERPTHTQTSTRTTEPYVIINLIRIQTMSAHFTLCIQNCPKQYVPGPRAGRGRPEQHSRSDESK</sequence>
<dbReference type="AlphaFoldDB" id="A0A7S1P4W2"/>
<accession>A0A7S1P4W2</accession>
<evidence type="ECO:0008006" key="4">
    <source>
        <dbReference type="Google" id="ProtNLM"/>
    </source>
</evidence>
<reference evidence="3" key="1">
    <citation type="submission" date="2021-01" db="EMBL/GenBank/DDBJ databases">
        <authorList>
            <person name="Corre E."/>
            <person name="Pelletier E."/>
            <person name="Niang G."/>
            <person name="Scheremetjew M."/>
            <person name="Finn R."/>
            <person name="Kale V."/>
            <person name="Holt S."/>
            <person name="Cochrane G."/>
            <person name="Meng A."/>
            <person name="Brown T."/>
            <person name="Cohen L."/>
        </authorList>
    </citation>
    <scope>NUCLEOTIDE SEQUENCE</scope>
    <source>
        <strain evidence="3">CCMP3346</strain>
    </source>
</reference>